<evidence type="ECO:0000313" key="2">
    <source>
        <dbReference type="EMBL" id="VVD05932.1"/>
    </source>
</evidence>
<evidence type="ECO:0000313" key="3">
    <source>
        <dbReference type="Proteomes" id="UP000324832"/>
    </source>
</evidence>
<sequence>MVKNRRLSANLRLQGRLRSQRNENNPPPITSNFPNKITMERSKERNEFVQCYLTCESLEITKVIKTIAFHPFIRNHSCSKIVNRLKRFCGKP</sequence>
<dbReference type="Proteomes" id="UP000324832">
    <property type="component" value="Unassembled WGS sequence"/>
</dbReference>
<accession>A0A5E4R9J0</accession>
<keyword evidence="3" id="KW-1185">Reference proteome</keyword>
<name>A0A5E4R9J0_9NEOP</name>
<proteinExistence type="predicted"/>
<feature type="region of interest" description="Disordered" evidence="1">
    <location>
        <begin position="1"/>
        <end position="35"/>
    </location>
</feature>
<reference evidence="2 3" key="1">
    <citation type="submission" date="2017-07" db="EMBL/GenBank/DDBJ databases">
        <authorList>
            <person name="Talla V."/>
            <person name="Backstrom N."/>
        </authorList>
    </citation>
    <scope>NUCLEOTIDE SEQUENCE [LARGE SCALE GENOMIC DNA]</scope>
</reference>
<protein>
    <submittedName>
        <fullName evidence="2">Uncharacterized protein</fullName>
    </submittedName>
</protein>
<gene>
    <name evidence="2" type="ORF">LSINAPIS_LOCUS15381</name>
</gene>
<organism evidence="2 3">
    <name type="scientific">Leptidea sinapis</name>
    <dbReference type="NCBI Taxonomy" id="189913"/>
    <lineage>
        <taxon>Eukaryota</taxon>
        <taxon>Metazoa</taxon>
        <taxon>Ecdysozoa</taxon>
        <taxon>Arthropoda</taxon>
        <taxon>Hexapoda</taxon>
        <taxon>Insecta</taxon>
        <taxon>Pterygota</taxon>
        <taxon>Neoptera</taxon>
        <taxon>Endopterygota</taxon>
        <taxon>Lepidoptera</taxon>
        <taxon>Glossata</taxon>
        <taxon>Ditrysia</taxon>
        <taxon>Papilionoidea</taxon>
        <taxon>Pieridae</taxon>
        <taxon>Dismorphiinae</taxon>
        <taxon>Leptidea</taxon>
    </lineage>
</organism>
<evidence type="ECO:0000256" key="1">
    <source>
        <dbReference type="SAM" id="MobiDB-lite"/>
    </source>
</evidence>
<dbReference type="EMBL" id="FZQP02007047">
    <property type="protein sequence ID" value="VVD05932.1"/>
    <property type="molecule type" value="Genomic_DNA"/>
</dbReference>
<dbReference type="AlphaFoldDB" id="A0A5E4R9J0"/>